<dbReference type="Gene3D" id="1.20.1720.10">
    <property type="entry name" value="Multidrug resistance protein D"/>
    <property type="match status" value="1"/>
</dbReference>
<feature type="domain" description="Major facilitator superfamily (MFS) profile" evidence="7">
    <location>
        <begin position="7"/>
        <end position="455"/>
    </location>
</feature>
<gene>
    <name evidence="8" type="ORF">H7F51_18320</name>
</gene>
<accession>A0A7X1FV03</accession>
<feature type="transmembrane region" description="Helical" evidence="6">
    <location>
        <begin position="224"/>
        <end position="244"/>
    </location>
</feature>
<dbReference type="PANTHER" id="PTHR42718:SF9">
    <property type="entry name" value="MAJOR FACILITATOR SUPERFAMILY MULTIDRUG TRANSPORTER MFSC"/>
    <property type="match status" value="1"/>
</dbReference>
<dbReference type="InterPro" id="IPR020846">
    <property type="entry name" value="MFS_dom"/>
</dbReference>
<dbReference type="Pfam" id="PF07690">
    <property type="entry name" value="MFS_1"/>
    <property type="match status" value="1"/>
</dbReference>
<evidence type="ECO:0000256" key="4">
    <source>
        <dbReference type="ARBA" id="ARBA00022989"/>
    </source>
</evidence>
<evidence type="ECO:0000256" key="3">
    <source>
        <dbReference type="ARBA" id="ARBA00022692"/>
    </source>
</evidence>
<dbReference type="RefSeq" id="WP_185665774.1">
    <property type="nucleotide sequence ID" value="NZ_JACLAW010000021.1"/>
</dbReference>
<keyword evidence="3 6" id="KW-0812">Transmembrane</keyword>
<comment type="caution">
    <text evidence="8">The sequence shown here is derived from an EMBL/GenBank/DDBJ whole genome shotgun (WGS) entry which is preliminary data.</text>
</comment>
<dbReference type="GO" id="GO:0016020">
    <property type="term" value="C:membrane"/>
    <property type="evidence" value="ECO:0007669"/>
    <property type="project" value="UniProtKB-SubCell"/>
</dbReference>
<evidence type="ECO:0000256" key="6">
    <source>
        <dbReference type="SAM" id="Phobius"/>
    </source>
</evidence>
<dbReference type="GO" id="GO:0022857">
    <property type="term" value="F:transmembrane transporter activity"/>
    <property type="evidence" value="ECO:0007669"/>
    <property type="project" value="InterPro"/>
</dbReference>
<dbReference type="SUPFAM" id="SSF103473">
    <property type="entry name" value="MFS general substrate transporter"/>
    <property type="match status" value="1"/>
</dbReference>
<feature type="transmembrane region" description="Helical" evidence="6">
    <location>
        <begin position="327"/>
        <end position="345"/>
    </location>
</feature>
<dbReference type="EMBL" id="JACLAW010000021">
    <property type="protein sequence ID" value="MBC2667478.1"/>
    <property type="molecule type" value="Genomic_DNA"/>
</dbReference>
<keyword evidence="4 6" id="KW-1133">Transmembrane helix</keyword>
<feature type="transmembrane region" description="Helical" evidence="6">
    <location>
        <begin position="265"/>
        <end position="286"/>
    </location>
</feature>
<feature type="transmembrane region" description="Helical" evidence="6">
    <location>
        <begin position="430"/>
        <end position="449"/>
    </location>
</feature>
<feature type="transmembrane region" description="Helical" evidence="6">
    <location>
        <begin position="72"/>
        <end position="96"/>
    </location>
</feature>
<dbReference type="InterPro" id="IPR036259">
    <property type="entry name" value="MFS_trans_sf"/>
</dbReference>
<evidence type="ECO:0000313" key="9">
    <source>
        <dbReference type="Proteomes" id="UP000566813"/>
    </source>
</evidence>
<dbReference type="AlphaFoldDB" id="A0A7X1FV03"/>
<name>A0A7X1FV03_9SPHN</name>
<dbReference type="Proteomes" id="UP000566813">
    <property type="component" value="Unassembled WGS sequence"/>
</dbReference>
<organism evidence="8 9">
    <name type="scientific">Novosphingobium flavum</name>
    <dbReference type="NCBI Taxonomy" id="1778672"/>
    <lineage>
        <taxon>Bacteria</taxon>
        <taxon>Pseudomonadati</taxon>
        <taxon>Pseudomonadota</taxon>
        <taxon>Alphaproteobacteria</taxon>
        <taxon>Sphingomonadales</taxon>
        <taxon>Sphingomonadaceae</taxon>
        <taxon>Novosphingobium</taxon>
    </lineage>
</organism>
<evidence type="ECO:0000256" key="5">
    <source>
        <dbReference type="ARBA" id="ARBA00023136"/>
    </source>
</evidence>
<proteinExistence type="predicted"/>
<evidence type="ECO:0000256" key="1">
    <source>
        <dbReference type="ARBA" id="ARBA00004141"/>
    </source>
</evidence>
<reference evidence="8 9" key="1">
    <citation type="submission" date="2020-08" db="EMBL/GenBank/DDBJ databases">
        <title>The genome sequence of type strain Novosphingobium flavum NBRC 111647.</title>
        <authorList>
            <person name="Liu Y."/>
        </authorList>
    </citation>
    <scope>NUCLEOTIDE SEQUENCE [LARGE SCALE GENOMIC DNA]</scope>
    <source>
        <strain evidence="8 9">NBRC 111647</strain>
    </source>
</reference>
<evidence type="ECO:0000259" key="7">
    <source>
        <dbReference type="PROSITE" id="PS50850"/>
    </source>
</evidence>
<dbReference type="InterPro" id="IPR011701">
    <property type="entry name" value="MFS"/>
</dbReference>
<feature type="transmembrane region" description="Helical" evidence="6">
    <location>
        <begin position="45"/>
        <end position="65"/>
    </location>
</feature>
<feature type="transmembrane region" description="Helical" evidence="6">
    <location>
        <begin position="351"/>
        <end position="378"/>
    </location>
</feature>
<protein>
    <submittedName>
        <fullName evidence="8">MFS transporter</fullName>
    </submittedName>
</protein>
<feature type="transmembrane region" description="Helical" evidence="6">
    <location>
        <begin position="161"/>
        <end position="181"/>
    </location>
</feature>
<comment type="subcellular location">
    <subcellularLocation>
        <location evidence="1">Membrane</location>
        <topology evidence="1">Multi-pass membrane protein</topology>
    </subcellularLocation>
</comment>
<evidence type="ECO:0000313" key="8">
    <source>
        <dbReference type="EMBL" id="MBC2667478.1"/>
    </source>
</evidence>
<keyword evidence="5 6" id="KW-0472">Membrane</keyword>
<dbReference type="PANTHER" id="PTHR42718">
    <property type="entry name" value="MAJOR FACILITATOR SUPERFAMILY MULTIDRUG TRANSPORTER MFSC"/>
    <property type="match status" value="1"/>
</dbReference>
<feature type="transmembrane region" description="Helical" evidence="6">
    <location>
        <begin position="193"/>
        <end position="212"/>
    </location>
</feature>
<sequence>MAKRNWVPLIVACPIFLQNIDLSALNVALPGMAASLNVPALHLNTVIASYAVSLAAFLPLSAWLADRLGARTTFCAAVAIFSFASVLCGMATSVEFLVGCRILQGLGGALMVPIARLIMIRSVPPGELLAAMAWFTIPPTVGRLIGPLVGGTLVTWLSWRWIFFINIPLGIAAFVLALMTVPKIEGRHDVPRFDIVGFLLMAAGMGSFLGGLETFGKGVTTMPVSIGLLAAGAALLVVYVLHGLRAKDPVIDLRILRYPTFRTNVLGALPLRMAMFGGAFALPLLLQMGLGFPAIVSGAVATGSALGAVSTRFMTKHVLARVTLRHMLIGVTTASAIIYCCYALFDRQWPLPLIFVVVLASGLCTSLGMMALNTMGFVEIPRERSSHATALTTMAQQVGSAVGVVLFALLLRISAQLQGGDGEHLTKAHFVPVFLFGGLLALFSLAAFVRMEDEKPHAHEVEAEAETEEVFAEAAD</sequence>
<dbReference type="PRINTS" id="PR01036">
    <property type="entry name" value="TCRTETB"/>
</dbReference>
<keyword evidence="9" id="KW-1185">Reference proteome</keyword>
<keyword evidence="2" id="KW-0813">Transport</keyword>
<dbReference type="Gene3D" id="1.20.1250.20">
    <property type="entry name" value="MFS general substrate transporter like domains"/>
    <property type="match status" value="1"/>
</dbReference>
<feature type="transmembrane region" description="Helical" evidence="6">
    <location>
        <begin position="292"/>
        <end position="315"/>
    </location>
</feature>
<evidence type="ECO:0000256" key="2">
    <source>
        <dbReference type="ARBA" id="ARBA00022448"/>
    </source>
</evidence>
<dbReference type="PROSITE" id="PS50850">
    <property type="entry name" value="MFS"/>
    <property type="match status" value="1"/>
</dbReference>
<feature type="transmembrane region" description="Helical" evidence="6">
    <location>
        <begin position="390"/>
        <end position="410"/>
    </location>
</feature>